<evidence type="ECO:0000256" key="3">
    <source>
        <dbReference type="ARBA" id="ARBA00023004"/>
    </source>
</evidence>
<proteinExistence type="inferred from homology"/>
<evidence type="ECO:0000313" key="6">
    <source>
        <dbReference type="EMBL" id="QXJ21904.1"/>
    </source>
</evidence>
<keyword evidence="4" id="KW-0560">Oxidoreductase</keyword>
<dbReference type="PROSITE" id="PS00086">
    <property type="entry name" value="CYTOCHROME_P450"/>
    <property type="match status" value="1"/>
</dbReference>
<dbReference type="PANTHER" id="PTHR46696:SF1">
    <property type="entry name" value="CYTOCHROME P450 YJIB-RELATED"/>
    <property type="match status" value="1"/>
</dbReference>
<organism evidence="6 7">
    <name type="scientific">Actinomadura graeca</name>
    <dbReference type="NCBI Taxonomy" id="2750812"/>
    <lineage>
        <taxon>Bacteria</taxon>
        <taxon>Bacillati</taxon>
        <taxon>Actinomycetota</taxon>
        <taxon>Actinomycetes</taxon>
        <taxon>Streptosporangiales</taxon>
        <taxon>Thermomonosporaceae</taxon>
        <taxon>Actinomadura</taxon>
    </lineage>
</organism>
<dbReference type="PRINTS" id="PR00465">
    <property type="entry name" value="EP450IV"/>
</dbReference>
<dbReference type="InterPro" id="IPR017972">
    <property type="entry name" value="Cyt_P450_CS"/>
</dbReference>
<gene>
    <name evidence="6" type="ORF">AGRA3207_002813</name>
</gene>
<evidence type="ECO:0000256" key="5">
    <source>
        <dbReference type="SAM" id="MobiDB-lite"/>
    </source>
</evidence>
<name>A0ABX8QUL4_9ACTN</name>
<evidence type="ECO:0000256" key="1">
    <source>
        <dbReference type="ARBA" id="ARBA00010617"/>
    </source>
</evidence>
<evidence type="ECO:0000256" key="4">
    <source>
        <dbReference type="RuleBase" id="RU000461"/>
    </source>
</evidence>
<dbReference type="Proteomes" id="UP001049518">
    <property type="component" value="Chromosome"/>
</dbReference>
<dbReference type="InterPro" id="IPR001128">
    <property type="entry name" value="Cyt_P450"/>
</dbReference>
<evidence type="ECO:0000313" key="7">
    <source>
        <dbReference type="Proteomes" id="UP001049518"/>
    </source>
</evidence>
<keyword evidence="4" id="KW-0349">Heme</keyword>
<feature type="region of interest" description="Disordered" evidence="5">
    <location>
        <begin position="74"/>
        <end position="106"/>
    </location>
</feature>
<dbReference type="RefSeq" id="WP_231335086.1">
    <property type="nucleotide sequence ID" value="NZ_CP059572.1"/>
</dbReference>
<dbReference type="InterPro" id="IPR002403">
    <property type="entry name" value="Cyt_P450_E_grp-IV"/>
</dbReference>
<feature type="compositionally biased region" description="Low complexity" evidence="5">
    <location>
        <begin position="82"/>
        <end position="98"/>
    </location>
</feature>
<keyword evidence="7" id="KW-1185">Reference proteome</keyword>
<keyword evidence="3 4" id="KW-0408">Iron</keyword>
<dbReference type="Gene3D" id="1.10.630.10">
    <property type="entry name" value="Cytochrome P450"/>
    <property type="match status" value="2"/>
</dbReference>
<comment type="similarity">
    <text evidence="1 4">Belongs to the cytochrome P450 family.</text>
</comment>
<sequence length="321" mass="35434">MPQRRGALPISDAEVLGCPDTYVRGIPYDRLERLRGRTPVVWLDGRLAGRPGSWAVLRYEDVRHALAHPELFSPDADGVLHGPLPGDGSGADAPDGPSYGAPDGGPARIDMDPPTGAMLDRMPDGAAVDFVTDVVRDLPETLRDTLAGGVHALIRHPVQYERLRDRRADDGLLDSAVEEMLRWWTPVMQVWRTMRRGTVIGGVPLLAGERVALWLASANHDDGVFPEPARFLPDRFRALPAATRPSRFGRTRQREQRVRPHLCFGQGDRACLGARLARVHLRALLVALLNRPGCVRPAGEPVMLRSSARHGFERLPIRWTG</sequence>
<keyword evidence="4" id="KW-0503">Monooxygenase</keyword>
<keyword evidence="2 4" id="KW-0479">Metal-binding</keyword>
<protein>
    <submittedName>
        <fullName evidence="6">Cytochrome P450</fullName>
    </submittedName>
</protein>
<reference evidence="6" key="1">
    <citation type="submission" date="2020-07" db="EMBL/GenBank/DDBJ databases">
        <authorList>
            <person name="Tarantini F.S."/>
            <person name="Hong K.W."/>
            <person name="Chan K.G."/>
        </authorList>
    </citation>
    <scope>NUCLEOTIDE SEQUENCE</scope>
    <source>
        <strain evidence="6">32-07</strain>
    </source>
</reference>
<dbReference type="InterPro" id="IPR036396">
    <property type="entry name" value="Cyt_P450_sf"/>
</dbReference>
<dbReference type="EMBL" id="CP059572">
    <property type="protein sequence ID" value="QXJ21904.1"/>
    <property type="molecule type" value="Genomic_DNA"/>
</dbReference>
<dbReference type="SUPFAM" id="SSF48264">
    <property type="entry name" value="Cytochrome P450"/>
    <property type="match status" value="1"/>
</dbReference>
<accession>A0ABX8QUL4</accession>
<dbReference type="Pfam" id="PF00067">
    <property type="entry name" value="p450"/>
    <property type="match status" value="1"/>
</dbReference>
<evidence type="ECO:0000256" key="2">
    <source>
        <dbReference type="ARBA" id="ARBA00022723"/>
    </source>
</evidence>
<dbReference type="PANTHER" id="PTHR46696">
    <property type="entry name" value="P450, PUTATIVE (EUROFUNG)-RELATED"/>
    <property type="match status" value="1"/>
</dbReference>